<protein>
    <submittedName>
        <fullName evidence="2">HAD-like protein</fullName>
    </submittedName>
</protein>
<dbReference type="NCBIfam" id="TIGR01509">
    <property type="entry name" value="HAD-SF-IA-v3"/>
    <property type="match status" value="1"/>
</dbReference>
<reference evidence="2 3" key="1">
    <citation type="journal article" date="2018" name="Mol. Biol. Evol.">
        <title>Broad Genomic Sampling Reveals a Smut Pathogenic Ancestry of the Fungal Clade Ustilaginomycotina.</title>
        <authorList>
            <person name="Kijpornyongpan T."/>
            <person name="Mondo S.J."/>
            <person name="Barry K."/>
            <person name="Sandor L."/>
            <person name="Lee J."/>
            <person name="Lipzen A."/>
            <person name="Pangilinan J."/>
            <person name="LaButti K."/>
            <person name="Hainaut M."/>
            <person name="Henrissat B."/>
            <person name="Grigoriev I.V."/>
            <person name="Spatafora J.W."/>
            <person name="Aime M.C."/>
        </authorList>
    </citation>
    <scope>NUCLEOTIDE SEQUENCE [LARGE SCALE GENOMIC DNA]</scope>
    <source>
        <strain evidence="2 3">MCA 4718</strain>
    </source>
</reference>
<dbReference type="OrthoDB" id="1694274at2759"/>
<evidence type="ECO:0000256" key="1">
    <source>
        <dbReference type="SAM" id="MobiDB-lite"/>
    </source>
</evidence>
<evidence type="ECO:0000313" key="3">
    <source>
        <dbReference type="Proteomes" id="UP000245942"/>
    </source>
</evidence>
<dbReference type="RefSeq" id="XP_025347890.1">
    <property type="nucleotide sequence ID" value="XM_025492534.1"/>
</dbReference>
<dbReference type="InterPro" id="IPR052898">
    <property type="entry name" value="ACAD10-like"/>
</dbReference>
<name>A0A316U699_9BASI</name>
<dbReference type="InterPro" id="IPR036412">
    <property type="entry name" value="HAD-like_sf"/>
</dbReference>
<dbReference type="AlphaFoldDB" id="A0A316U699"/>
<dbReference type="InterPro" id="IPR023214">
    <property type="entry name" value="HAD_sf"/>
</dbReference>
<organism evidence="2 3">
    <name type="scientific">Pseudomicrostroma glucosiphilum</name>
    <dbReference type="NCBI Taxonomy" id="1684307"/>
    <lineage>
        <taxon>Eukaryota</taxon>
        <taxon>Fungi</taxon>
        <taxon>Dikarya</taxon>
        <taxon>Basidiomycota</taxon>
        <taxon>Ustilaginomycotina</taxon>
        <taxon>Exobasidiomycetes</taxon>
        <taxon>Microstromatales</taxon>
        <taxon>Microstromatales incertae sedis</taxon>
        <taxon>Pseudomicrostroma</taxon>
    </lineage>
</organism>
<dbReference type="SFLD" id="SFLDS00003">
    <property type="entry name" value="Haloacid_Dehalogenase"/>
    <property type="match status" value="1"/>
</dbReference>
<dbReference type="InterPro" id="IPR006439">
    <property type="entry name" value="HAD-SF_hydro_IA"/>
</dbReference>
<proteinExistence type="predicted"/>
<gene>
    <name evidence="2" type="ORF">BCV69DRAFT_282951</name>
</gene>
<dbReference type="PANTHER" id="PTHR47829">
    <property type="entry name" value="HYDROLASE, PUTATIVE (AFU_ORTHOLOGUE AFUA_1G12880)-RELATED"/>
    <property type="match status" value="1"/>
</dbReference>
<dbReference type="GO" id="GO:0016791">
    <property type="term" value="F:phosphatase activity"/>
    <property type="evidence" value="ECO:0007669"/>
    <property type="project" value="UniProtKB-ARBA"/>
</dbReference>
<dbReference type="Proteomes" id="UP000245942">
    <property type="component" value="Unassembled WGS sequence"/>
</dbReference>
<dbReference type="EMBL" id="KZ819327">
    <property type="protein sequence ID" value="PWN20730.1"/>
    <property type="molecule type" value="Genomic_DNA"/>
</dbReference>
<dbReference type="SFLD" id="SFLDG01129">
    <property type="entry name" value="C1.5:_HAD__Beta-PGM__Phosphata"/>
    <property type="match status" value="1"/>
</dbReference>
<keyword evidence="3" id="KW-1185">Reference proteome</keyword>
<dbReference type="SUPFAM" id="SSF56784">
    <property type="entry name" value="HAD-like"/>
    <property type="match status" value="1"/>
</dbReference>
<dbReference type="STRING" id="1684307.A0A316U699"/>
<feature type="region of interest" description="Disordered" evidence="1">
    <location>
        <begin position="151"/>
        <end position="170"/>
    </location>
</feature>
<sequence>MCNPRPAIPELILFDIGGVVVKSPIVAINGYERKLGLPSNYLNVSIRFRGEAGAFQRLERGEVDIWTFYDEFGRELSDTEKGNEWYKAWCKEGGKEVPRNLPTELHIDGRDLWGEMMRQSTKTNPVIVGALQKLKASGRFRLAALTNNFAPPTALPSSDPTSSSATPPPTLEEELKHLGVSPSSTKYIKSLFHPGAYYESSLLGARKPELKIYQHVLQAEGLAENPSKVLFLDDIGPNLKAARKLGINTIKVGLASQLSAVQELEKWTGMNLIDEELRKEEKERVKKIDEARLRSLEKKKAKL</sequence>
<feature type="compositionally biased region" description="Low complexity" evidence="1">
    <location>
        <begin position="151"/>
        <end position="165"/>
    </location>
</feature>
<dbReference type="Gene3D" id="1.10.150.240">
    <property type="entry name" value="Putative phosphatase, domain 2"/>
    <property type="match status" value="1"/>
</dbReference>
<dbReference type="PANTHER" id="PTHR47829:SF1">
    <property type="entry name" value="HAD FAMILY PHOSPHATASE"/>
    <property type="match status" value="1"/>
</dbReference>
<evidence type="ECO:0000313" key="2">
    <source>
        <dbReference type="EMBL" id="PWN20730.1"/>
    </source>
</evidence>
<dbReference type="GeneID" id="37014268"/>
<dbReference type="InterPro" id="IPR023198">
    <property type="entry name" value="PGP-like_dom2"/>
</dbReference>
<accession>A0A316U699</accession>
<dbReference type="Gene3D" id="3.40.50.1000">
    <property type="entry name" value="HAD superfamily/HAD-like"/>
    <property type="match status" value="1"/>
</dbReference>